<evidence type="ECO:0000313" key="1">
    <source>
        <dbReference type="EMBL" id="CAD2217853.1"/>
    </source>
</evidence>
<protein>
    <submittedName>
        <fullName evidence="1">Uncharacterized protein</fullName>
    </submittedName>
</protein>
<dbReference type="EMBL" id="LR877153">
    <property type="protein sequence ID" value="CAD2217853.1"/>
    <property type="molecule type" value="Genomic_DNA"/>
</dbReference>
<name>A0A7G2CGN1_9TRYP</name>
<keyword evidence="2" id="KW-1185">Reference proteome</keyword>
<dbReference type="Proteomes" id="UP000515908">
    <property type="component" value="Chromosome 09"/>
</dbReference>
<dbReference type="AlphaFoldDB" id="A0A7G2CGN1"/>
<evidence type="ECO:0000313" key="2">
    <source>
        <dbReference type="Proteomes" id="UP000515908"/>
    </source>
</evidence>
<sequence length="99" mass="10941">MDDHIRAGGRVTEYLALLLKSHEGNGYPHGTLLTYGTASQSVISSYTSRSNIRFVLGYFSSLMREVNAPETEEAVAKKEYQLLDELVHAMKEAVHVGLA</sequence>
<dbReference type="VEuPathDB" id="TriTrypDB:ADEAN_000533900"/>
<proteinExistence type="predicted"/>
<organism evidence="1 2">
    <name type="scientific">Angomonas deanei</name>
    <dbReference type="NCBI Taxonomy" id="59799"/>
    <lineage>
        <taxon>Eukaryota</taxon>
        <taxon>Discoba</taxon>
        <taxon>Euglenozoa</taxon>
        <taxon>Kinetoplastea</taxon>
        <taxon>Metakinetoplastina</taxon>
        <taxon>Trypanosomatida</taxon>
        <taxon>Trypanosomatidae</taxon>
        <taxon>Strigomonadinae</taxon>
        <taxon>Angomonas</taxon>
    </lineage>
</organism>
<accession>A0A7G2CGN1</accession>
<gene>
    <name evidence="1" type="ORF">ADEAN_000533900</name>
</gene>
<reference evidence="1 2" key="1">
    <citation type="submission" date="2020-08" db="EMBL/GenBank/DDBJ databases">
        <authorList>
            <person name="Newling K."/>
            <person name="Davey J."/>
            <person name="Forrester S."/>
        </authorList>
    </citation>
    <scope>NUCLEOTIDE SEQUENCE [LARGE SCALE GENOMIC DNA]</scope>
    <source>
        <strain evidence="2">Crithidia deanei Carvalho (ATCC PRA-265)</strain>
    </source>
</reference>